<dbReference type="Pfam" id="PF00347">
    <property type="entry name" value="Ribosomal_L6"/>
    <property type="match status" value="2"/>
</dbReference>
<dbReference type="RefSeq" id="WP_149568412.1">
    <property type="nucleotide sequence ID" value="NZ_CP035807.1"/>
</dbReference>
<comment type="subunit">
    <text evidence="6">Part of the 50S ribosomal subunit.</text>
</comment>
<name>A0A5C1QC98_9SPIO</name>
<evidence type="ECO:0000256" key="4">
    <source>
        <dbReference type="ARBA" id="ARBA00022980"/>
    </source>
</evidence>
<dbReference type="Gene3D" id="3.90.930.12">
    <property type="entry name" value="Ribosomal protein L6, alpha-beta domain"/>
    <property type="match status" value="2"/>
</dbReference>
<dbReference type="PANTHER" id="PTHR11655:SF14">
    <property type="entry name" value="LARGE RIBOSOMAL SUBUNIT PROTEIN UL6M"/>
    <property type="match status" value="1"/>
</dbReference>
<dbReference type="Proteomes" id="UP000323824">
    <property type="component" value="Chromosome"/>
</dbReference>
<sequence length="182" mass="19850">MSRIGRKPVAVPKGVVVTAKDDLLTVKGPKGELTQTFAPANGNIIFNISDNEIVVDRKNESKPTKSFHGLYRNLLNNMIIGVSEGFKKTLEINGVGYRAEIKDKSVIFSLGYSTLIEYVIPEGVTIDLPKNTIVEVSGIDKAVVGQAAAEIRSLRPPEPYKGKGIKYSDEHIQRKVGKTGVK</sequence>
<dbReference type="PROSITE" id="PS00525">
    <property type="entry name" value="RIBOSOMAL_L6_1"/>
    <property type="match status" value="1"/>
</dbReference>
<evidence type="ECO:0000313" key="10">
    <source>
        <dbReference type="EMBL" id="QEN05171.1"/>
    </source>
</evidence>
<dbReference type="GO" id="GO:0019843">
    <property type="term" value="F:rRNA binding"/>
    <property type="evidence" value="ECO:0007669"/>
    <property type="project" value="UniProtKB-UniRule"/>
</dbReference>
<dbReference type="InterPro" id="IPR036789">
    <property type="entry name" value="Ribosomal_uL6-like_a/b-dom_sf"/>
</dbReference>
<dbReference type="KEGG" id="sper:EW093_10765"/>
<evidence type="ECO:0000259" key="9">
    <source>
        <dbReference type="Pfam" id="PF00347"/>
    </source>
</evidence>
<gene>
    <name evidence="6" type="primary">rplF</name>
    <name evidence="10" type="ORF">EW093_10765</name>
</gene>
<dbReference type="InterPro" id="IPR000702">
    <property type="entry name" value="Ribosomal_uL6-like"/>
</dbReference>
<keyword evidence="5 6" id="KW-0687">Ribonucleoprotein</keyword>
<proteinExistence type="inferred from homology"/>
<organism evidence="10 11">
    <name type="scientific">Thiospirochaeta perfilievii</name>
    <dbReference type="NCBI Taxonomy" id="252967"/>
    <lineage>
        <taxon>Bacteria</taxon>
        <taxon>Pseudomonadati</taxon>
        <taxon>Spirochaetota</taxon>
        <taxon>Spirochaetia</taxon>
        <taxon>Spirochaetales</taxon>
        <taxon>Spirochaetaceae</taxon>
        <taxon>Thiospirochaeta</taxon>
    </lineage>
</organism>
<evidence type="ECO:0000256" key="2">
    <source>
        <dbReference type="ARBA" id="ARBA00022730"/>
    </source>
</evidence>
<evidence type="ECO:0000256" key="6">
    <source>
        <dbReference type="HAMAP-Rule" id="MF_01365"/>
    </source>
</evidence>
<dbReference type="OrthoDB" id="9805007at2"/>
<dbReference type="SUPFAM" id="SSF56053">
    <property type="entry name" value="Ribosomal protein L6"/>
    <property type="match status" value="2"/>
</dbReference>
<dbReference type="PRINTS" id="PR00059">
    <property type="entry name" value="RIBOSOMALL6"/>
</dbReference>
<dbReference type="NCBIfam" id="TIGR03654">
    <property type="entry name" value="L6_bact"/>
    <property type="match status" value="1"/>
</dbReference>
<evidence type="ECO:0000256" key="5">
    <source>
        <dbReference type="ARBA" id="ARBA00023274"/>
    </source>
</evidence>
<feature type="domain" description="Large ribosomal subunit protein uL6 alpha-beta" evidence="9">
    <location>
        <begin position="11"/>
        <end position="85"/>
    </location>
</feature>
<dbReference type="GO" id="GO:0003735">
    <property type="term" value="F:structural constituent of ribosome"/>
    <property type="evidence" value="ECO:0007669"/>
    <property type="project" value="UniProtKB-UniRule"/>
</dbReference>
<reference evidence="10 11" key="1">
    <citation type="submission" date="2019-02" db="EMBL/GenBank/DDBJ databases">
        <authorList>
            <person name="Fomenkov A."/>
            <person name="Dubinina G."/>
            <person name="Grabovich M."/>
            <person name="Vincze T."/>
            <person name="Roberts R.J."/>
        </authorList>
    </citation>
    <scope>NUCLEOTIDE SEQUENCE [LARGE SCALE GENOMIC DNA]</scope>
    <source>
        <strain evidence="10 11">P</strain>
    </source>
</reference>
<dbReference type="HAMAP" id="MF_01365_B">
    <property type="entry name" value="Ribosomal_uL6_B"/>
    <property type="match status" value="1"/>
</dbReference>
<dbReference type="PIRSF" id="PIRSF002162">
    <property type="entry name" value="Ribosomal_L6"/>
    <property type="match status" value="1"/>
</dbReference>
<dbReference type="InterPro" id="IPR002358">
    <property type="entry name" value="Ribosomal_uL6_CS"/>
</dbReference>
<evidence type="ECO:0000256" key="7">
    <source>
        <dbReference type="RuleBase" id="RU003869"/>
    </source>
</evidence>
<keyword evidence="3 6" id="KW-0694">RNA-binding</keyword>
<dbReference type="FunFam" id="3.90.930.12:FF:000002">
    <property type="entry name" value="50S ribosomal protein L6"/>
    <property type="match status" value="1"/>
</dbReference>
<evidence type="ECO:0000256" key="1">
    <source>
        <dbReference type="ARBA" id="ARBA00009356"/>
    </source>
</evidence>
<keyword evidence="4 6" id="KW-0689">Ribosomal protein</keyword>
<dbReference type="GO" id="GO:0022625">
    <property type="term" value="C:cytosolic large ribosomal subunit"/>
    <property type="evidence" value="ECO:0007669"/>
    <property type="project" value="UniProtKB-UniRule"/>
</dbReference>
<evidence type="ECO:0000313" key="11">
    <source>
        <dbReference type="Proteomes" id="UP000323824"/>
    </source>
</evidence>
<feature type="domain" description="Large ribosomal subunit protein uL6 alpha-beta" evidence="9">
    <location>
        <begin position="94"/>
        <end position="167"/>
    </location>
</feature>
<dbReference type="PANTHER" id="PTHR11655">
    <property type="entry name" value="60S/50S RIBOSOMAL PROTEIN L6/L9"/>
    <property type="match status" value="1"/>
</dbReference>
<dbReference type="InterPro" id="IPR019906">
    <property type="entry name" value="Ribosomal_uL6_bac-type"/>
</dbReference>
<comment type="function">
    <text evidence="6 8">This protein binds to the 23S rRNA, and is important in its secondary structure. It is located near the subunit interface in the base of the L7/L12 stalk, and near the tRNA binding site of the peptidyltransferase center.</text>
</comment>
<keyword evidence="11" id="KW-1185">Reference proteome</keyword>
<accession>A0A5C1QC98</accession>
<evidence type="ECO:0000256" key="3">
    <source>
        <dbReference type="ARBA" id="ARBA00022884"/>
    </source>
</evidence>
<keyword evidence="2 6" id="KW-0699">rRNA-binding</keyword>
<dbReference type="AlphaFoldDB" id="A0A5C1QC98"/>
<dbReference type="InterPro" id="IPR020040">
    <property type="entry name" value="Ribosomal_uL6_a/b-dom"/>
</dbReference>
<dbReference type="EMBL" id="CP035807">
    <property type="protein sequence ID" value="QEN05171.1"/>
    <property type="molecule type" value="Genomic_DNA"/>
</dbReference>
<reference evidence="10 11" key="2">
    <citation type="submission" date="2019-09" db="EMBL/GenBank/DDBJ databases">
        <title>Complete Genome Sequence and Methylome Analysis of free living Spirochaetas.</title>
        <authorList>
            <person name="Leshcheva N."/>
            <person name="Mikheeva N."/>
        </authorList>
    </citation>
    <scope>NUCLEOTIDE SEQUENCE [LARGE SCALE GENOMIC DNA]</scope>
    <source>
        <strain evidence="10 11">P</strain>
    </source>
</reference>
<dbReference type="FunFam" id="3.90.930.12:FF:000001">
    <property type="entry name" value="50S ribosomal protein L6"/>
    <property type="match status" value="1"/>
</dbReference>
<protein>
    <recommendedName>
        <fullName evidence="6">Large ribosomal subunit protein uL6</fullName>
    </recommendedName>
</protein>
<evidence type="ECO:0000256" key="8">
    <source>
        <dbReference type="RuleBase" id="RU003870"/>
    </source>
</evidence>
<dbReference type="GO" id="GO:0002181">
    <property type="term" value="P:cytoplasmic translation"/>
    <property type="evidence" value="ECO:0007669"/>
    <property type="project" value="TreeGrafter"/>
</dbReference>
<comment type="similarity">
    <text evidence="1 6 7">Belongs to the universal ribosomal protein uL6 family.</text>
</comment>